<evidence type="ECO:0000256" key="5">
    <source>
        <dbReference type="ARBA" id="ARBA00023136"/>
    </source>
</evidence>
<comment type="similarity">
    <text evidence="2">Belongs to the nematode receptor-like protein srb family.</text>
</comment>
<organism evidence="7 8">
    <name type="scientific">Caenorhabditis japonica</name>
    <dbReference type="NCBI Taxonomy" id="281687"/>
    <lineage>
        <taxon>Eukaryota</taxon>
        <taxon>Metazoa</taxon>
        <taxon>Ecdysozoa</taxon>
        <taxon>Nematoda</taxon>
        <taxon>Chromadorea</taxon>
        <taxon>Rhabditida</taxon>
        <taxon>Rhabditina</taxon>
        <taxon>Rhabditomorpha</taxon>
        <taxon>Rhabditoidea</taxon>
        <taxon>Rhabditidae</taxon>
        <taxon>Peloderinae</taxon>
        <taxon>Caenorhabditis</taxon>
    </lineage>
</organism>
<dbReference type="PRINTS" id="PR00699">
    <property type="entry name" value="TMPROTEINSRB"/>
</dbReference>
<dbReference type="GO" id="GO:0007606">
    <property type="term" value="P:sensory perception of chemical stimulus"/>
    <property type="evidence" value="ECO:0007669"/>
    <property type="project" value="InterPro"/>
</dbReference>
<feature type="transmembrane region" description="Helical" evidence="6">
    <location>
        <begin position="144"/>
        <end position="169"/>
    </location>
</feature>
<comment type="subcellular location">
    <subcellularLocation>
        <location evidence="1">Membrane</location>
        <topology evidence="1">Multi-pass membrane protein</topology>
    </subcellularLocation>
</comment>
<evidence type="ECO:0000256" key="3">
    <source>
        <dbReference type="ARBA" id="ARBA00022692"/>
    </source>
</evidence>
<feature type="transmembrane region" description="Helical" evidence="6">
    <location>
        <begin position="62"/>
        <end position="86"/>
    </location>
</feature>
<evidence type="ECO:0000256" key="4">
    <source>
        <dbReference type="ARBA" id="ARBA00022989"/>
    </source>
</evidence>
<dbReference type="GO" id="GO:0016020">
    <property type="term" value="C:membrane"/>
    <property type="evidence" value="ECO:0007669"/>
    <property type="project" value="UniProtKB-SubCell"/>
</dbReference>
<accession>A0A8R1HMC9</accession>
<keyword evidence="8" id="KW-1185">Reference proteome</keyword>
<feature type="transmembrane region" description="Helical" evidence="6">
    <location>
        <begin position="25"/>
        <end position="42"/>
    </location>
</feature>
<dbReference type="Pfam" id="PF02175">
    <property type="entry name" value="7TM_GPCR_Srb"/>
    <property type="match status" value="1"/>
</dbReference>
<name>A0A8R1HMC9_CAEJA</name>
<dbReference type="AlphaFoldDB" id="A0A8R1HMC9"/>
<evidence type="ECO:0000256" key="2">
    <source>
        <dbReference type="ARBA" id="ARBA00006860"/>
    </source>
</evidence>
<proteinExistence type="inferred from homology"/>
<dbReference type="EnsemblMetazoa" id="CJA03825.1">
    <property type="protein sequence ID" value="CJA03825.1"/>
    <property type="gene ID" value="WBGene00123029"/>
</dbReference>
<reference evidence="7" key="2">
    <citation type="submission" date="2022-06" db="UniProtKB">
        <authorList>
            <consortium name="EnsemblMetazoa"/>
        </authorList>
    </citation>
    <scope>IDENTIFICATION</scope>
    <source>
        <strain evidence="7">DF5081</strain>
    </source>
</reference>
<dbReference type="InterPro" id="IPR002184">
    <property type="entry name" value="7TM_GPCR_serpentine_rcpt_Srb"/>
</dbReference>
<evidence type="ECO:0000313" key="7">
    <source>
        <dbReference type="EnsemblMetazoa" id="CJA03825.1"/>
    </source>
</evidence>
<reference evidence="8" key="1">
    <citation type="submission" date="2010-08" db="EMBL/GenBank/DDBJ databases">
        <authorList>
            <consortium name="Caenorhabditis japonica Sequencing Consortium"/>
            <person name="Wilson R.K."/>
        </authorList>
    </citation>
    <scope>NUCLEOTIDE SEQUENCE [LARGE SCALE GENOMIC DNA]</scope>
    <source>
        <strain evidence="8">DF5081</strain>
    </source>
</reference>
<dbReference type="Proteomes" id="UP000005237">
    <property type="component" value="Unassembled WGS sequence"/>
</dbReference>
<evidence type="ECO:0000313" key="8">
    <source>
        <dbReference type="Proteomes" id="UP000005237"/>
    </source>
</evidence>
<evidence type="ECO:0000256" key="6">
    <source>
        <dbReference type="SAM" id="Phobius"/>
    </source>
</evidence>
<protein>
    <submittedName>
        <fullName evidence="7">Uncharacterized protein</fullName>
    </submittedName>
</protein>
<feature type="transmembrane region" description="Helical" evidence="6">
    <location>
        <begin position="107"/>
        <end position="132"/>
    </location>
</feature>
<sequence>MNDSWSVCETAFTVTYHPIYRSAQFYQLSVAALAVPPLFYFISQKIVTSSFHGNLKWMLIGYFGGLLVFSIYYICIAYLNVNICFTRSASSLTARYQLDEVFLSTQFVVRVVFAHVLLFGIYVITVITFRYYGSWLITDPIELVAIRGASIALIATYNLAVVCAAVYFYMQIKTKTKVKFEGNVQLKTTGLDGARNYENAMFNVWNSLAGRVHR</sequence>
<dbReference type="GO" id="GO:0004888">
    <property type="term" value="F:transmembrane signaling receptor activity"/>
    <property type="evidence" value="ECO:0007669"/>
    <property type="project" value="InterPro"/>
</dbReference>
<dbReference type="PANTHER" id="PTHR31216">
    <property type="entry name" value="SERPENTINE RECEPTOR CLASS BETA-1-RELATED-RELATED"/>
    <property type="match status" value="1"/>
</dbReference>
<keyword evidence="5 6" id="KW-0472">Membrane</keyword>
<evidence type="ECO:0000256" key="1">
    <source>
        <dbReference type="ARBA" id="ARBA00004141"/>
    </source>
</evidence>
<keyword evidence="3 6" id="KW-0812">Transmembrane</keyword>
<keyword evidence="4 6" id="KW-1133">Transmembrane helix</keyword>